<dbReference type="EMBL" id="UASO01000003">
    <property type="protein sequence ID" value="SQC12435.1"/>
    <property type="molecule type" value="Genomic_DNA"/>
</dbReference>
<reference evidence="1 2" key="1">
    <citation type="submission" date="2018-06" db="EMBL/GenBank/DDBJ databases">
        <authorList>
            <consortium name="Pathogen Informatics"/>
            <person name="Doyle S."/>
        </authorList>
    </citation>
    <scope>NUCLEOTIDE SEQUENCE [LARGE SCALE GENOMIC DNA]</scope>
    <source>
        <strain evidence="1 2">NCTC9645</strain>
    </source>
</reference>
<accession>A0A2X3CV23</accession>
<gene>
    <name evidence="1" type="primary">chaA_2</name>
    <name evidence="1" type="ORF">NCTC9645_00888</name>
</gene>
<evidence type="ECO:0000313" key="1">
    <source>
        <dbReference type="EMBL" id="SQC12435.1"/>
    </source>
</evidence>
<evidence type="ECO:0000313" key="2">
    <source>
        <dbReference type="Proteomes" id="UP000250675"/>
    </source>
</evidence>
<sequence length="50" mass="5510">MTHAHEAVKTRHKESSLVFPVLALAVLFSGAAASHCQWLSRSISSRWSAF</sequence>
<proteinExistence type="predicted"/>
<protein>
    <submittedName>
        <fullName evidence="1">Calcium/proton exchanger</fullName>
    </submittedName>
</protein>
<dbReference type="AlphaFoldDB" id="A0A2X3CV23"/>
<name>A0A2X3CV23_KLEPN</name>
<dbReference type="Proteomes" id="UP000250675">
    <property type="component" value="Unassembled WGS sequence"/>
</dbReference>
<organism evidence="1 2">
    <name type="scientific">Klebsiella pneumoniae</name>
    <dbReference type="NCBI Taxonomy" id="573"/>
    <lineage>
        <taxon>Bacteria</taxon>
        <taxon>Pseudomonadati</taxon>
        <taxon>Pseudomonadota</taxon>
        <taxon>Gammaproteobacteria</taxon>
        <taxon>Enterobacterales</taxon>
        <taxon>Enterobacteriaceae</taxon>
        <taxon>Klebsiella/Raoultella group</taxon>
        <taxon>Klebsiella</taxon>
        <taxon>Klebsiella pneumoniae complex</taxon>
    </lineage>
</organism>